<evidence type="ECO:0000313" key="3">
    <source>
        <dbReference type="EMBL" id="GHF52990.1"/>
    </source>
</evidence>
<dbReference type="InterPro" id="IPR050266">
    <property type="entry name" value="AB_hydrolase_sf"/>
</dbReference>
<evidence type="ECO:0000259" key="2">
    <source>
        <dbReference type="Pfam" id="PF12697"/>
    </source>
</evidence>
<evidence type="ECO:0000256" key="1">
    <source>
        <dbReference type="ARBA" id="ARBA00022801"/>
    </source>
</evidence>
<gene>
    <name evidence="3" type="primary">pcaD</name>
    <name evidence="3" type="ORF">GCM10017781_31700</name>
</gene>
<dbReference type="InterPro" id="IPR000639">
    <property type="entry name" value="Epox_hydrolase-like"/>
</dbReference>
<dbReference type="Proteomes" id="UP000619376">
    <property type="component" value="Unassembled WGS sequence"/>
</dbReference>
<comment type="caution">
    <text evidence="3">The sequence shown here is derived from an EMBL/GenBank/DDBJ whole genome shotgun (WGS) entry which is preliminary data.</text>
</comment>
<accession>A0ABQ3JQK4</accession>
<dbReference type="Pfam" id="PF12697">
    <property type="entry name" value="Abhydrolase_6"/>
    <property type="match status" value="1"/>
</dbReference>
<keyword evidence="4" id="KW-1185">Reference proteome</keyword>
<dbReference type="PANTHER" id="PTHR43798">
    <property type="entry name" value="MONOACYLGLYCEROL LIPASE"/>
    <property type="match status" value="1"/>
</dbReference>
<dbReference type="EMBL" id="BNAJ01000008">
    <property type="protein sequence ID" value="GHF52990.1"/>
    <property type="molecule type" value="Genomic_DNA"/>
</dbReference>
<dbReference type="Gene3D" id="3.40.50.1820">
    <property type="entry name" value="alpha/beta hydrolase"/>
    <property type="match status" value="1"/>
</dbReference>
<feature type="domain" description="AB hydrolase-1" evidence="2">
    <location>
        <begin position="25"/>
        <end position="259"/>
    </location>
</feature>
<proteinExistence type="predicted"/>
<protein>
    <submittedName>
        <fullName evidence="3">3-oxoadipate enol-lactonase</fullName>
    </submittedName>
</protein>
<evidence type="ECO:0000313" key="4">
    <source>
        <dbReference type="Proteomes" id="UP000619376"/>
    </source>
</evidence>
<dbReference type="PRINTS" id="PR00111">
    <property type="entry name" value="ABHYDROLASE"/>
</dbReference>
<dbReference type="InterPro" id="IPR000073">
    <property type="entry name" value="AB_hydrolase_1"/>
</dbReference>
<organism evidence="3 4">
    <name type="scientific">Deinococcus metalli</name>
    <dbReference type="NCBI Taxonomy" id="1141878"/>
    <lineage>
        <taxon>Bacteria</taxon>
        <taxon>Thermotogati</taxon>
        <taxon>Deinococcota</taxon>
        <taxon>Deinococci</taxon>
        <taxon>Deinococcales</taxon>
        <taxon>Deinococcaceae</taxon>
        <taxon>Deinococcus</taxon>
    </lineage>
</organism>
<dbReference type="SUPFAM" id="SSF53474">
    <property type="entry name" value="alpha/beta-Hydrolases"/>
    <property type="match status" value="1"/>
</dbReference>
<reference evidence="4" key="1">
    <citation type="journal article" date="2019" name="Int. J. Syst. Evol. Microbiol.">
        <title>The Global Catalogue of Microorganisms (GCM) 10K type strain sequencing project: providing services to taxonomists for standard genome sequencing and annotation.</title>
        <authorList>
            <consortium name="The Broad Institute Genomics Platform"/>
            <consortium name="The Broad Institute Genome Sequencing Center for Infectious Disease"/>
            <person name="Wu L."/>
            <person name="Ma J."/>
        </authorList>
    </citation>
    <scope>NUCLEOTIDE SEQUENCE [LARGE SCALE GENOMIC DNA]</scope>
    <source>
        <strain evidence="4">CGMCC 1.18437</strain>
    </source>
</reference>
<keyword evidence="1" id="KW-0378">Hydrolase</keyword>
<dbReference type="PRINTS" id="PR00412">
    <property type="entry name" value="EPOXHYDRLASE"/>
</dbReference>
<dbReference type="InterPro" id="IPR029058">
    <property type="entry name" value="AB_hydrolase_fold"/>
</dbReference>
<sequence>MAYLPGMNVGGTELHVEDHGHGPPLVMLHGLGSNVEWLRPEIEQLSRIRRVIALDSRGHGRSDRPAAYTLADHVSDVLGVMDALGLERADVMGTSMGSYVAQGVAIRAPQRVSKLVLVVPKASGTTSSVARLIGEHAAELEGKSNDEVLAFIGGLMFAPTTSPEVRARRDQGTQRDMELGLSLTPGQFQAANRALEGFDFRPELPRVTAPTLVISGRHDPLNPPAEGEVIARSIPYARMVVLERSGHLPSLEEPDELVEIIRDFLQQEPAPTS</sequence>
<name>A0ABQ3JQK4_9DEIO</name>
<dbReference type="PANTHER" id="PTHR43798:SF31">
    <property type="entry name" value="AB HYDROLASE SUPERFAMILY PROTEIN YCLE"/>
    <property type="match status" value="1"/>
</dbReference>